<reference evidence="2" key="1">
    <citation type="submission" date="2015-08" db="EMBL/GenBank/DDBJ databases">
        <title>Fjat-14210 dsm16467.</title>
        <authorList>
            <person name="Liu B."/>
            <person name="Wang J."/>
            <person name="Zhu Y."/>
            <person name="Liu G."/>
            <person name="Chen Q."/>
            <person name="Chen Z."/>
            <person name="Lan J."/>
            <person name="Che J."/>
            <person name="Ge C."/>
            <person name="Shi H."/>
            <person name="Pan Z."/>
            <person name="Liu X."/>
        </authorList>
    </citation>
    <scope>NUCLEOTIDE SEQUENCE [LARGE SCALE GENOMIC DNA]</scope>
    <source>
        <strain evidence="2">DSM 16467</strain>
    </source>
</reference>
<organism evidence="1 2">
    <name type="scientific">Priestia koreensis</name>
    <dbReference type="NCBI Taxonomy" id="284581"/>
    <lineage>
        <taxon>Bacteria</taxon>
        <taxon>Bacillati</taxon>
        <taxon>Bacillota</taxon>
        <taxon>Bacilli</taxon>
        <taxon>Bacillales</taxon>
        <taxon>Bacillaceae</taxon>
        <taxon>Priestia</taxon>
    </lineage>
</organism>
<dbReference type="AlphaFoldDB" id="A0A0M0L9K1"/>
<sequence length="109" mass="13057">MRKVLKVLLSVLVYGLLILLSILTGSLPFDEGLNTKKIDRHIEKLKELSWFKNVYKDERHHQSFFINRKVRKYLQSSVRVRLLIKSEKSQKRFMKLLEEQAMLREKNKA</sequence>
<evidence type="ECO:0000313" key="2">
    <source>
        <dbReference type="Proteomes" id="UP000037558"/>
    </source>
</evidence>
<keyword evidence="2" id="KW-1185">Reference proteome</keyword>
<protein>
    <recommendedName>
        <fullName evidence="3">Nitrite reductase</fullName>
    </recommendedName>
</protein>
<dbReference type="EMBL" id="LILC01000007">
    <property type="protein sequence ID" value="KOO47527.1"/>
    <property type="molecule type" value="Genomic_DNA"/>
</dbReference>
<proteinExistence type="predicted"/>
<evidence type="ECO:0008006" key="3">
    <source>
        <dbReference type="Google" id="ProtNLM"/>
    </source>
</evidence>
<name>A0A0M0L9K1_9BACI</name>
<gene>
    <name evidence="1" type="ORF">AMD01_05655</name>
</gene>
<accession>A0A0M0L9K1</accession>
<comment type="caution">
    <text evidence="1">The sequence shown here is derived from an EMBL/GenBank/DDBJ whole genome shotgun (WGS) entry which is preliminary data.</text>
</comment>
<evidence type="ECO:0000313" key="1">
    <source>
        <dbReference type="EMBL" id="KOO47527.1"/>
    </source>
</evidence>
<dbReference type="PATRIC" id="fig|284581.3.peg.4522"/>
<dbReference type="Proteomes" id="UP000037558">
    <property type="component" value="Unassembled WGS sequence"/>
</dbReference>
<dbReference type="RefSeq" id="WP_053400433.1">
    <property type="nucleotide sequence ID" value="NZ_LILC01000007.1"/>
</dbReference>